<dbReference type="InterPro" id="IPR050455">
    <property type="entry name" value="Tpx_Peroxidase_subfamily"/>
</dbReference>
<dbReference type="Proteomes" id="UP000501558">
    <property type="component" value="Chromosome"/>
</dbReference>
<dbReference type="PANTHER" id="PTHR43110:SF1">
    <property type="entry name" value="THIOL PEROXIDASE"/>
    <property type="match status" value="1"/>
</dbReference>
<name>A0A2A5S6M2_9LACT</name>
<evidence type="ECO:0000256" key="4">
    <source>
        <dbReference type="ARBA" id="ARBA00023157"/>
    </source>
</evidence>
<dbReference type="InterPro" id="IPR036249">
    <property type="entry name" value="Thioredoxin-like_sf"/>
</dbReference>
<protein>
    <submittedName>
        <fullName evidence="7">Redoxin domain-containing protein</fullName>
    </submittedName>
</protein>
<dbReference type="PROSITE" id="PS51352">
    <property type="entry name" value="THIOREDOXIN_2"/>
    <property type="match status" value="1"/>
</dbReference>
<sequence length="159" mass="17480">MIITRNGEDFTEINPLTTGQAPDFSLKDQHNNVVSLSELPSPIIISVFPNINTSVCSVQTRRFNQEAAAHKEIAFLSISNNTPEEQANWCAAEGVEMTILSDANNEFGKLYGIVMAEANLLARSVFVIKDGQIIYTEILSEMTDEPNYDKALQVADAAI</sequence>
<evidence type="ECO:0000259" key="6">
    <source>
        <dbReference type="PROSITE" id="PS51352"/>
    </source>
</evidence>
<dbReference type="RefSeq" id="WP_061775463.1">
    <property type="nucleotide sequence ID" value="NZ_BAAAXH010000056.1"/>
</dbReference>
<keyword evidence="5" id="KW-0676">Redox-active center</keyword>
<dbReference type="EMBL" id="CP047628">
    <property type="protein sequence ID" value="QIW57855.1"/>
    <property type="molecule type" value="Genomic_DNA"/>
</dbReference>
<dbReference type="Gene3D" id="3.40.30.10">
    <property type="entry name" value="Glutaredoxin"/>
    <property type="match status" value="1"/>
</dbReference>
<dbReference type="EMBL" id="CP047616">
    <property type="protein sequence ID" value="QIW53312.1"/>
    <property type="molecule type" value="Genomic_DNA"/>
</dbReference>
<dbReference type="InterPro" id="IPR013766">
    <property type="entry name" value="Thioredoxin_domain"/>
</dbReference>
<keyword evidence="9" id="KW-1185">Reference proteome</keyword>
<evidence type="ECO:0000313" key="7">
    <source>
        <dbReference type="EMBL" id="QIW53312.1"/>
    </source>
</evidence>
<dbReference type="STRING" id="1348633.GCA_001591765_02008"/>
<evidence type="ECO:0000256" key="5">
    <source>
        <dbReference type="ARBA" id="ARBA00023284"/>
    </source>
</evidence>
<keyword evidence="2" id="KW-0049">Antioxidant</keyword>
<evidence type="ECO:0000313" key="9">
    <source>
        <dbReference type="Proteomes" id="UP000501558"/>
    </source>
</evidence>
<evidence type="ECO:0000313" key="10">
    <source>
        <dbReference type="Proteomes" id="UP000501945"/>
    </source>
</evidence>
<dbReference type="CDD" id="cd03014">
    <property type="entry name" value="PRX_Atyp2cys"/>
    <property type="match status" value="1"/>
</dbReference>
<dbReference type="OrthoDB" id="9781543at2"/>
<dbReference type="GO" id="GO:0008379">
    <property type="term" value="F:thioredoxin peroxidase activity"/>
    <property type="evidence" value="ECO:0007669"/>
    <property type="project" value="InterPro"/>
</dbReference>
<dbReference type="GeneID" id="93295784"/>
<proteinExistence type="predicted"/>
<keyword evidence="4" id="KW-1015">Disulfide bond</keyword>
<accession>A0A2A5S6M2</accession>
<dbReference type="SUPFAM" id="SSF52833">
    <property type="entry name" value="Thioredoxin-like"/>
    <property type="match status" value="1"/>
</dbReference>
<dbReference type="PANTHER" id="PTHR43110">
    <property type="entry name" value="THIOL PEROXIDASE"/>
    <property type="match status" value="1"/>
</dbReference>
<dbReference type="Pfam" id="PF08534">
    <property type="entry name" value="Redoxin"/>
    <property type="match status" value="1"/>
</dbReference>
<dbReference type="InterPro" id="IPR002065">
    <property type="entry name" value="TPX"/>
</dbReference>
<evidence type="ECO:0000256" key="2">
    <source>
        <dbReference type="ARBA" id="ARBA00022862"/>
    </source>
</evidence>
<organism evidence="7 10">
    <name type="scientific">Pseudolactococcus raffinolactis</name>
    <dbReference type="NCBI Taxonomy" id="1366"/>
    <lineage>
        <taxon>Bacteria</taxon>
        <taxon>Bacillati</taxon>
        <taxon>Bacillota</taxon>
        <taxon>Bacilli</taxon>
        <taxon>Lactobacillales</taxon>
        <taxon>Streptococcaceae</taxon>
        <taxon>Pseudolactococcus</taxon>
    </lineage>
</organism>
<feature type="domain" description="Thioredoxin" evidence="6">
    <location>
        <begin position="15"/>
        <end position="159"/>
    </location>
</feature>
<dbReference type="KEGG" id="lrn:CMV25_07540"/>
<keyword evidence="3" id="KW-0560">Oxidoreductase</keyword>
<dbReference type="AlphaFoldDB" id="A0A2A5S6M2"/>
<reference evidence="9 10" key="1">
    <citation type="submission" date="2019-12" db="EMBL/GenBank/DDBJ databases">
        <title>Whole genome sequences of Lactococcus raffinolactis strains isolated from sewage.</title>
        <authorList>
            <person name="Ybazeta G."/>
            <person name="Ross M."/>
            <person name="Brabant-Kirwan D."/>
            <person name="Saleh M."/>
            <person name="Dillon J.A."/>
            <person name="Splinter K."/>
            <person name="Nokhbeh R."/>
        </authorList>
    </citation>
    <scope>NUCLEOTIDE SEQUENCE [LARGE SCALE GENOMIC DNA]</scope>
    <source>
        <strain evidence="8 9">Lr_19_14</strain>
        <strain evidence="7 10">Lr_19_5</strain>
    </source>
</reference>
<dbReference type="Proteomes" id="UP000501945">
    <property type="component" value="Chromosome"/>
</dbReference>
<keyword evidence="1" id="KW-0575">Peroxidase</keyword>
<evidence type="ECO:0000256" key="3">
    <source>
        <dbReference type="ARBA" id="ARBA00023002"/>
    </source>
</evidence>
<dbReference type="InterPro" id="IPR013740">
    <property type="entry name" value="Redoxin"/>
</dbReference>
<evidence type="ECO:0000256" key="1">
    <source>
        <dbReference type="ARBA" id="ARBA00022559"/>
    </source>
</evidence>
<evidence type="ECO:0000313" key="8">
    <source>
        <dbReference type="EMBL" id="QIW57855.1"/>
    </source>
</evidence>
<gene>
    <name evidence="8" type="ORF">GU334_02485</name>
    <name evidence="7" type="ORF">GU336_03595</name>
</gene>